<dbReference type="GO" id="GO:0016491">
    <property type="term" value="F:oxidoreductase activity"/>
    <property type="evidence" value="ECO:0007669"/>
    <property type="project" value="UniProtKB-KW"/>
</dbReference>
<dbReference type="PANTHER" id="PTHR34598">
    <property type="entry name" value="BLL6449 PROTEIN"/>
    <property type="match status" value="1"/>
</dbReference>
<evidence type="ECO:0000256" key="1">
    <source>
        <dbReference type="ARBA" id="ARBA00023002"/>
    </source>
</evidence>
<proteinExistence type="inferred from homology"/>
<dbReference type="Proteomes" id="UP000809789">
    <property type="component" value="Unassembled WGS sequence"/>
</dbReference>
<evidence type="ECO:0000256" key="2">
    <source>
        <dbReference type="ARBA" id="ARBA00023604"/>
    </source>
</evidence>
<sequence>MPLSAAMGTHAIRTYIGCLDKLNLYQKEKPYEFRFTTEGEGPRKNLHVSDHEIIVEDVRPQKDMLSLDRNGFLVLDIDVDMLPDEFSDRDTIISNYIPYIADAVQRRLAAKHVQVHDYLVRKSDASFPISTGAPYQFEQPSMLLHIDSTPEATAKLVRDMNDDLDDLMERRCQYVTVWRPLKGPVRRWPMTLCDNRTVMAGQDLAARDMIYLEGTVVETHLAHFSSSYKFCYLSDQMPNEAWVMLQSDSQGLTGVPHCSFNNPEVEPDDPQRESIEIRMLVYY</sequence>
<name>A0A8K0L3N2_9PEZI</name>
<comment type="caution">
    <text evidence="3">The sequence shown here is derived from an EMBL/GenBank/DDBJ whole genome shotgun (WGS) entry which is preliminary data.</text>
</comment>
<gene>
    <name evidence="3" type="ORF">KVT40_002969</name>
</gene>
<accession>A0A8K0L3N2</accession>
<evidence type="ECO:0008006" key="5">
    <source>
        <dbReference type="Google" id="ProtNLM"/>
    </source>
</evidence>
<dbReference type="EMBL" id="JAESVG020000003">
    <property type="protein sequence ID" value="KAG8629104.1"/>
    <property type="molecule type" value="Genomic_DNA"/>
</dbReference>
<protein>
    <recommendedName>
        <fullName evidence="5">Methyltransferase</fullName>
    </recommendedName>
</protein>
<keyword evidence="1" id="KW-0560">Oxidoreductase</keyword>
<keyword evidence="4" id="KW-1185">Reference proteome</keyword>
<reference evidence="3" key="1">
    <citation type="submission" date="2021-07" db="EMBL/GenBank/DDBJ databases">
        <title>Elsinoe batatas strain:CRI-CJ2 Genome sequencing and assembly.</title>
        <authorList>
            <person name="Huang L."/>
        </authorList>
    </citation>
    <scope>NUCLEOTIDE SEQUENCE</scope>
    <source>
        <strain evidence="3">CRI-CJ2</strain>
    </source>
</reference>
<evidence type="ECO:0000313" key="3">
    <source>
        <dbReference type="EMBL" id="KAG8629104.1"/>
    </source>
</evidence>
<dbReference type="InterPro" id="IPR044053">
    <property type="entry name" value="AsaB-like"/>
</dbReference>
<dbReference type="OrthoDB" id="412788at2759"/>
<dbReference type="NCBIfam" id="NF041278">
    <property type="entry name" value="CmcJ_NvfI_EfuI"/>
    <property type="match status" value="1"/>
</dbReference>
<comment type="similarity">
    <text evidence="2">Belongs to the asaB hydroxylase/desaturase family.</text>
</comment>
<evidence type="ECO:0000313" key="4">
    <source>
        <dbReference type="Proteomes" id="UP000809789"/>
    </source>
</evidence>
<organism evidence="3 4">
    <name type="scientific">Elsinoe batatas</name>
    <dbReference type="NCBI Taxonomy" id="2601811"/>
    <lineage>
        <taxon>Eukaryota</taxon>
        <taxon>Fungi</taxon>
        <taxon>Dikarya</taxon>
        <taxon>Ascomycota</taxon>
        <taxon>Pezizomycotina</taxon>
        <taxon>Dothideomycetes</taxon>
        <taxon>Dothideomycetidae</taxon>
        <taxon>Myriangiales</taxon>
        <taxon>Elsinoaceae</taxon>
        <taxon>Elsinoe</taxon>
    </lineage>
</organism>
<dbReference type="AlphaFoldDB" id="A0A8K0L3N2"/>
<dbReference type="PANTHER" id="PTHR34598:SF3">
    <property type="entry name" value="OXIDOREDUCTASE AN1597"/>
    <property type="match status" value="1"/>
</dbReference>